<comment type="caution">
    <text evidence="2">The sequence shown here is derived from an EMBL/GenBank/DDBJ whole genome shotgun (WGS) entry which is preliminary data.</text>
</comment>
<accession>A0A2T1LVH9</accession>
<reference evidence="2 3" key="1">
    <citation type="submission" date="2018-03" db="EMBL/GenBank/DDBJ databases">
        <title>The ancient ancestry and fast evolution of plastids.</title>
        <authorList>
            <person name="Moore K.R."/>
            <person name="Magnabosco C."/>
            <person name="Momper L."/>
            <person name="Gold D.A."/>
            <person name="Bosak T."/>
            <person name="Fournier G.P."/>
        </authorList>
    </citation>
    <scope>NUCLEOTIDE SEQUENCE [LARGE SCALE GENOMIC DNA]</scope>
    <source>
        <strain evidence="2 3">CCALA 016</strain>
    </source>
</reference>
<evidence type="ECO:0000313" key="3">
    <source>
        <dbReference type="Proteomes" id="UP000239001"/>
    </source>
</evidence>
<feature type="compositionally biased region" description="Polar residues" evidence="1">
    <location>
        <begin position="45"/>
        <end position="65"/>
    </location>
</feature>
<evidence type="ECO:0000313" key="2">
    <source>
        <dbReference type="EMBL" id="PSF35654.1"/>
    </source>
</evidence>
<evidence type="ECO:0008006" key="4">
    <source>
        <dbReference type="Google" id="ProtNLM"/>
    </source>
</evidence>
<proteinExistence type="predicted"/>
<dbReference type="Proteomes" id="UP000239001">
    <property type="component" value="Unassembled WGS sequence"/>
</dbReference>
<name>A0A2T1LVH9_9CHRO</name>
<keyword evidence="3" id="KW-1185">Reference proteome</keyword>
<dbReference type="EMBL" id="PXOH01000018">
    <property type="protein sequence ID" value="PSF35654.1"/>
    <property type="molecule type" value="Genomic_DNA"/>
</dbReference>
<sequence>MNTEQQARALLQRHHQMIKNRQQSMLERTAEEIGVDVDSKYRGTIQGQTQSDFSKSYDRSNASLS</sequence>
<reference evidence="2 3" key="2">
    <citation type="submission" date="2018-03" db="EMBL/GenBank/DDBJ databases">
        <authorList>
            <person name="Keele B.F."/>
        </authorList>
    </citation>
    <scope>NUCLEOTIDE SEQUENCE [LARGE SCALE GENOMIC DNA]</scope>
    <source>
        <strain evidence="2 3">CCALA 016</strain>
    </source>
</reference>
<protein>
    <recommendedName>
        <fullName evidence="4">Glutamine synthetase</fullName>
    </recommendedName>
</protein>
<organism evidence="2 3">
    <name type="scientific">Aphanothece hegewaldii CCALA 016</name>
    <dbReference type="NCBI Taxonomy" id="2107694"/>
    <lineage>
        <taxon>Bacteria</taxon>
        <taxon>Bacillati</taxon>
        <taxon>Cyanobacteriota</taxon>
        <taxon>Cyanophyceae</taxon>
        <taxon>Oscillatoriophycideae</taxon>
        <taxon>Chroococcales</taxon>
        <taxon>Aphanothecaceae</taxon>
        <taxon>Aphanothece</taxon>
    </lineage>
</organism>
<dbReference type="RefSeq" id="WP_106457826.1">
    <property type="nucleotide sequence ID" value="NZ_PXOH01000018.1"/>
</dbReference>
<dbReference type="AlphaFoldDB" id="A0A2T1LVH9"/>
<feature type="region of interest" description="Disordered" evidence="1">
    <location>
        <begin position="44"/>
        <end position="65"/>
    </location>
</feature>
<dbReference type="OrthoDB" id="517878at2"/>
<gene>
    <name evidence="2" type="ORF">C7H19_15540</name>
</gene>
<evidence type="ECO:0000256" key="1">
    <source>
        <dbReference type="SAM" id="MobiDB-lite"/>
    </source>
</evidence>